<dbReference type="GO" id="GO:0016020">
    <property type="term" value="C:membrane"/>
    <property type="evidence" value="ECO:0007669"/>
    <property type="project" value="UniProtKB-SubCell"/>
</dbReference>
<keyword evidence="6" id="KW-1185">Reference proteome</keyword>
<evidence type="ECO:0000313" key="5">
    <source>
        <dbReference type="EMBL" id="CAB4018390.1"/>
    </source>
</evidence>
<dbReference type="GO" id="GO:0005524">
    <property type="term" value="F:ATP binding"/>
    <property type="evidence" value="ECO:0007669"/>
    <property type="project" value="UniProtKB-KW"/>
</dbReference>
<gene>
    <name evidence="5" type="ORF">PACLA_8A011083</name>
</gene>
<reference evidence="5" key="1">
    <citation type="submission" date="2020-04" db="EMBL/GenBank/DDBJ databases">
        <authorList>
            <person name="Alioto T."/>
            <person name="Alioto T."/>
            <person name="Gomez Garrido J."/>
        </authorList>
    </citation>
    <scope>NUCLEOTIDE SEQUENCE</scope>
    <source>
        <strain evidence="5">A484AB</strain>
    </source>
</reference>
<keyword evidence="3" id="KW-0547">Nucleotide-binding</keyword>
<dbReference type="EMBL" id="CACRXK020009982">
    <property type="protein sequence ID" value="CAB4018390.1"/>
    <property type="molecule type" value="Genomic_DNA"/>
</dbReference>
<organism evidence="5 6">
    <name type="scientific">Paramuricea clavata</name>
    <name type="common">Red gorgonian</name>
    <name type="synonym">Violescent sea-whip</name>
    <dbReference type="NCBI Taxonomy" id="317549"/>
    <lineage>
        <taxon>Eukaryota</taxon>
        <taxon>Metazoa</taxon>
        <taxon>Cnidaria</taxon>
        <taxon>Anthozoa</taxon>
        <taxon>Octocorallia</taxon>
        <taxon>Malacalcyonacea</taxon>
        <taxon>Plexauridae</taxon>
        <taxon>Paramuricea</taxon>
    </lineage>
</organism>
<evidence type="ECO:0000256" key="4">
    <source>
        <dbReference type="ARBA" id="ARBA00022840"/>
    </source>
</evidence>
<comment type="subcellular location">
    <subcellularLocation>
        <location evidence="1">Membrane</location>
        <topology evidence="1">Multi-pass membrane protein</topology>
    </subcellularLocation>
</comment>
<evidence type="ECO:0000256" key="1">
    <source>
        <dbReference type="ARBA" id="ARBA00004141"/>
    </source>
</evidence>
<dbReference type="Proteomes" id="UP001152795">
    <property type="component" value="Unassembled WGS sequence"/>
</dbReference>
<dbReference type="PANTHER" id="PTHR24223">
    <property type="entry name" value="ATP-BINDING CASSETTE SUB-FAMILY C"/>
    <property type="match status" value="1"/>
</dbReference>
<sequence length="178" mass="20710">MHHEKVHPKDRANFISRVLLWWIVDLLWRGNKNPLNQEDLDPVREDDSAARQTNRLGEIWNNEKISARQKKRKPKFWKAMIKFFTWQEHALVYFLMLFNVFGNAVFFYSVTNLMKAIGSNLEQGTHSPKEYLIFIGGMMIGSLCEVLGSQHSCLLLPMLGIKARAALVGLIYKKVRHI</sequence>
<comment type="similarity">
    <text evidence="2">Belongs to the ABC transporter superfamily. ABCC family. Conjugate transporter (TC 3.A.1.208) subfamily.</text>
</comment>
<keyword evidence="4" id="KW-0067">ATP-binding</keyword>
<proteinExistence type="inferred from homology"/>
<comment type="caution">
    <text evidence="5">The sequence shown here is derived from an EMBL/GenBank/DDBJ whole genome shotgun (WGS) entry which is preliminary data.</text>
</comment>
<dbReference type="OrthoDB" id="6500128at2759"/>
<dbReference type="InterPro" id="IPR050173">
    <property type="entry name" value="ABC_transporter_C-like"/>
</dbReference>
<evidence type="ECO:0000256" key="3">
    <source>
        <dbReference type="ARBA" id="ARBA00022741"/>
    </source>
</evidence>
<dbReference type="GO" id="GO:0042626">
    <property type="term" value="F:ATPase-coupled transmembrane transporter activity"/>
    <property type="evidence" value="ECO:0007669"/>
    <property type="project" value="TreeGrafter"/>
</dbReference>
<dbReference type="PANTHER" id="PTHR24223:SF456">
    <property type="entry name" value="MULTIDRUG RESISTANCE-ASSOCIATED PROTEIN LETHAL(2)03659"/>
    <property type="match status" value="1"/>
</dbReference>
<name>A0A6S7INS0_PARCT</name>
<accession>A0A6S7INS0</accession>
<protein>
    <submittedName>
        <fullName evidence="5">Uncharacterized protein</fullName>
    </submittedName>
</protein>
<evidence type="ECO:0000256" key="2">
    <source>
        <dbReference type="ARBA" id="ARBA00009726"/>
    </source>
</evidence>
<evidence type="ECO:0000313" key="6">
    <source>
        <dbReference type="Proteomes" id="UP001152795"/>
    </source>
</evidence>
<dbReference type="AlphaFoldDB" id="A0A6S7INS0"/>